<feature type="region of interest" description="Disordered" evidence="2">
    <location>
        <begin position="332"/>
        <end position="351"/>
    </location>
</feature>
<dbReference type="Proteomes" id="UP000095287">
    <property type="component" value="Unplaced"/>
</dbReference>
<keyword evidence="3" id="KW-1185">Reference proteome</keyword>
<organism evidence="3 4">
    <name type="scientific">Steinernema glaseri</name>
    <dbReference type="NCBI Taxonomy" id="37863"/>
    <lineage>
        <taxon>Eukaryota</taxon>
        <taxon>Metazoa</taxon>
        <taxon>Ecdysozoa</taxon>
        <taxon>Nematoda</taxon>
        <taxon>Chromadorea</taxon>
        <taxon>Rhabditida</taxon>
        <taxon>Tylenchina</taxon>
        <taxon>Panagrolaimomorpha</taxon>
        <taxon>Strongyloidoidea</taxon>
        <taxon>Steinernematidae</taxon>
        <taxon>Steinernema</taxon>
    </lineage>
</organism>
<dbReference type="AlphaFoldDB" id="A0A1I7YM98"/>
<dbReference type="WBParaSite" id="L893_g17739.t1">
    <property type="protein sequence ID" value="L893_g17739.t1"/>
    <property type="gene ID" value="L893_g17739"/>
</dbReference>
<feature type="coiled-coil region" evidence="1">
    <location>
        <begin position="207"/>
        <end position="283"/>
    </location>
</feature>
<proteinExistence type="predicted"/>
<evidence type="ECO:0000256" key="2">
    <source>
        <dbReference type="SAM" id="MobiDB-lite"/>
    </source>
</evidence>
<evidence type="ECO:0000313" key="3">
    <source>
        <dbReference type="Proteomes" id="UP000095287"/>
    </source>
</evidence>
<accession>A0A1I7YM98</accession>
<keyword evidence="1" id="KW-0175">Coiled coil</keyword>
<evidence type="ECO:0000313" key="4">
    <source>
        <dbReference type="WBParaSite" id="L893_g17739.t1"/>
    </source>
</evidence>
<sequence>MERTTSQECSKVIMEIDHMLGERMDLVAACKENLLKKSLTTANWALSQEQLQLQEENRTLQEEIQRLQEENRKLQEENRKLKKNEEKVQEELFNAKECIEENALESVRLLQQMQLKCQEALLKQPYTEIQLHPFNMERTTSQECSKVIMEINHMLCDRMDLVAACKESLVDRVTDLLHNPEEDLSVAAFQKLKAENEMLSLVFKGASREFLQAMEEKNKEIEKLKKSLTTANWALAQEQLQLQEENRTLQEENRKLQEDNWKLQEENRKLKKKEEKVQEELFDAKECIEQNALESVRLLRQMQLKCQKALLKKPCDRKMERDFDQFLMENSHHEKSFPKPKNLMPWSPRMF</sequence>
<name>A0A1I7YM98_9BILA</name>
<reference evidence="4" key="1">
    <citation type="submission" date="2016-11" db="UniProtKB">
        <authorList>
            <consortium name="WormBaseParasite"/>
        </authorList>
    </citation>
    <scope>IDENTIFICATION</scope>
</reference>
<protein>
    <submittedName>
        <fullName evidence="4">Coiled-coil domain containing 146</fullName>
    </submittedName>
</protein>
<feature type="coiled-coil region" evidence="1">
    <location>
        <begin position="43"/>
        <end position="94"/>
    </location>
</feature>
<evidence type="ECO:0000256" key="1">
    <source>
        <dbReference type="SAM" id="Coils"/>
    </source>
</evidence>